<reference evidence="1" key="1">
    <citation type="submission" date="2023-06" db="EMBL/GenBank/DDBJ databases">
        <authorList>
            <person name="Kurt Z."/>
        </authorList>
    </citation>
    <scope>NUCLEOTIDE SEQUENCE</scope>
</reference>
<dbReference type="EMBL" id="CAXDID020000007">
    <property type="protein sequence ID" value="CAL5976696.1"/>
    <property type="molecule type" value="Genomic_DNA"/>
</dbReference>
<evidence type="ECO:0000313" key="2">
    <source>
        <dbReference type="EMBL" id="CAL5976696.1"/>
    </source>
</evidence>
<reference evidence="2 3" key="2">
    <citation type="submission" date="2024-07" db="EMBL/GenBank/DDBJ databases">
        <authorList>
            <person name="Akdeniz Z."/>
        </authorList>
    </citation>
    <scope>NUCLEOTIDE SEQUENCE [LARGE SCALE GENOMIC DNA]</scope>
</reference>
<accession>A0AA86URW5</accession>
<dbReference type="EMBL" id="CATOUU010000952">
    <property type="protein sequence ID" value="CAI9962216.1"/>
    <property type="molecule type" value="Genomic_DNA"/>
</dbReference>
<organism evidence="1">
    <name type="scientific">Hexamita inflata</name>
    <dbReference type="NCBI Taxonomy" id="28002"/>
    <lineage>
        <taxon>Eukaryota</taxon>
        <taxon>Metamonada</taxon>
        <taxon>Diplomonadida</taxon>
        <taxon>Hexamitidae</taxon>
        <taxon>Hexamitinae</taxon>
        <taxon>Hexamita</taxon>
    </lineage>
</organism>
<dbReference type="Proteomes" id="UP001642409">
    <property type="component" value="Unassembled WGS sequence"/>
</dbReference>
<keyword evidence="3" id="KW-1185">Reference proteome</keyword>
<protein>
    <submittedName>
        <fullName evidence="2">Hypothetical_protein</fullName>
    </submittedName>
</protein>
<proteinExistence type="predicted"/>
<evidence type="ECO:0000313" key="1">
    <source>
        <dbReference type="EMBL" id="CAI9962216.1"/>
    </source>
</evidence>
<evidence type="ECO:0000313" key="3">
    <source>
        <dbReference type="Proteomes" id="UP001642409"/>
    </source>
</evidence>
<dbReference type="AlphaFoldDB" id="A0AA86URW5"/>
<comment type="caution">
    <text evidence="1">The sequence shown here is derived from an EMBL/GenBank/DDBJ whole genome shotgun (WGS) entry which is preliminary data.</text>
</comment>
<name>A0AA86URW5_9EUKA</name>
<gene>
    <name evidence="2" type="ORF">HINF_LOCUS3945</name>
    <name evidence="1" type="ORF">HINF_LOCUS49861</name>
</gene>
<sequence>MDQSKLSPTSYKKYRVMTCQNPEISHLSDLLLQYRQHRRVISDLSYDLDRLVTRRQLQTIFSPTQALVQNLFNSQPENETETVRRQYRIFPQSILKVKKVHNQNQQPIKKRKFANQFLLKQMQLFKESAKK</sequence>